<gene>
    <name evidence="1" type="ORF">LCGC14_0111180</name>
</gene>
<comment type="caution">
    <text evidence="1">The sequence shown here is derived from an EMBL/GenBank/DDBJ whole genome shotgun (WGS) entry which is preliminary data.</text>
</comment>
<name>A0A0F9XQX6_9ZZZZ</name>
<reference evidence="1" key="1">
    <citation type="journal article" date="2015" name="Nature">
        <title>Complex archaea that bridge the gap between prokaryotes and eukaryotes.</title>
        <authorList>
            <person name="Spang A."/>
            <person name="Saw J.H."/>
            <person name="Jorgensen S.L."/>
            <person name="Zaremba-Niedzwiedzka K."/>
            <person name="Martijn J."/>
            <person name="Lind A.E."/>
            <person name="van Eijk R."/>
            <person name="Schleper C."/>
            <person name="Guy L."/>
            <person name="Ettema T.J."/>
        </authorList>
    </citation>
    <scope>NUCLEOTIDE SEQUENCE</scope>
</reference>
<sequence length="70" mass="7409">MQDTEAGRSYTSGAACLGELQVGINAGSILADMLPFSTVEAFEDGRGPVGRFRLMLNGEKSHFEISCDGP</sequence>
<protein>
    <submittedName>
        <fullName evidence="1">Uncharacterized protein</fullName>
    </submittedName>
</protein>
<dbReference type="EMBL" id="LAZR01000033">
    <property type="protein sequence ID" value="KKO01797.1"/>
    <property type="molecule type" value="Genomic_DNA"/>
</dbReference>
<organism evidence="1">
    <name type="scientific">marine sediment metagenome</name>
    <dbReference type="NCBI Taxonomy" id="412755"/>
    <lineage>
        <taxon>unclassified sequences</taxon>
        <taxon>metagenomes</taxon>
        <taxon>ecological metagenomes</taxon>
    </lineage>
</organism>
<accession>A0A0F9XQX6</accession>
<proteinExistence type="predicted"/>
<evidence type="ECO:0000313" key="1">
    <source>
        <dbReference type="EMBL" id="KKO01797.1"/>
    </source>
</evidence>
<dbReference type="AlphaFoldDB" id="A0A0F9XQX6"/>